<proteinExistence type="predicted"/>
<dbReference type="InterPro" id="IPR013879">
    <property type="entry name" value="DUF1761"/>
</dbReference>
<accession>A0ABY6A7K2</accession>
<feature type="transmembrane region" description="Helical" evidence="1">
    <location>
        <begin position="55"/>
        <end position="78"/>
    </location>
</feature>
<evidence type="ECO:0000313" key="3">
    <source>
        <dbReference type="Proteomes" id="UP001065322"/>
    </source>
</evidence>
<dbReference type="Proteomes" id="UP001065322">
    <property type="component" value="Chromosome"/>
</dbReference>
<feature type="transmembrane region" description="Helical" evidence="1">
    <location>
        <begin position="120"/>
        <end position="140"/>
    </location>
</feature>
<dbReference type="Pfam" id="PF08570">
    <property type="entry name" value="DUF1761"/>
    <property type="match status" value="1"/>
</dbReference>
<dbReference type="EMBL" id="CP054475">
    <property type="protein sequence ID" value="UXD86758.1"/>
    <property type="molecule type" value="Genomic_DNA"/>
</dbReference>
<sequence length="141" mass="14630">MNLIDALQNLNYIAVAIAAIASYILGFVWYHWAVFGKAWANALGLSREEADNTEGLGGAFAISLVSGLSKALLIALLLSALNISGVLSGAFFGAAVAIVFTATSLGYYNGFARTSVKLTFINSAHSVAELALIGAIIAAFN</sequence>
<protein>
    <submittedName>
        <fullName evidence="2">DUF1761 domain-containing protein</fullName>
    </submittedName>
</protein>
<keyword evidence="1" id="KW-0812">Transmembrane</keyword>
<keyword evidence="1" id="KW-1133">Transmembrane helix</keyword>
<keyword evidence="1" id="KW-0472">Membrane</keyword>
<reference evidence="3" key="1">
    <citation type="submission" date="2020-06" db="EMBL/GenBank/DDBJ databases">
        <title>Thalassolituus marinus alknpb1M-1, a hydrocarbon-degrading bacterium isolated from the deep-sea overlying water using an in-situ strategy from the South China Sea basin.</title>
        <authorList>
            <person name="Dong C."/>
            <person name="Chen Y."/>
            <person name="Shao Z."/>
        </authorList>
    </citation>
    <scope>NUCLEOTIDE SEQUENCE [LARGE SCALE GENOMIC DNA]</scope>
    <source>
        <strain evidence="3">alknpb1M-1</strain>
    </source>
</reference>
<feature type="transmembrane region" description="Helical" evidence="1">
    <location>
        <begin position="85"/>
        <end position="108"/>
    </location>
</feature>
<feature type="transmembrane region" description="Helical" evidence="1">
    <location>
        <begin position="12"/>
        <end position="35"/>
    </location>
</feature>
<evidence type="ECO:0000313" key="2">
    <source>
        <dbReference type="EMBL" id="UXD86758.1"/>
    </source>
</evidence>
<keyword evidence="3" id="KW-1185">Reference proteome</keyword>
<name>A0ABY6A7K2_9GAMM</name>
<gene>
    <name evidence="2" type="ORF">HUF19_04555</name>
</gene>
<organism evidence="2 3">
    <name type="scientific">Thalassolituus hydrocarboniclasticus</name>
    <dbReference type="NCBI Taxonomy" id="2742796"/>
    <lineage>
        <taxon>Bacteria</taxon>
        <taxon>Pseudomonadati</taxon>
        <taxon>Pseudomonadota</taxon>
        <taxon>Gammaproteobacteria</taxon>
        <taxon>Oceanospirillales</taxon>
        <taxon>Oceanospirillaceae</taxon>
        <taxon>Thalassolituus</taxon>
    </lineage>
</organism>
<dbReference type="RefSeq" id="WP_260998699.1">
    <property type="nucleotide sequence ID" value="NZ_CP054475.1"/>
</dbReference>
<evidence type="ECO:0000256" key="1">
    <source>
        <dbReference type="SAM" id="Phobius"/>
    </source>
</evidence>